<reference evidence="2 3" key="1">
    <citation type="submission" date="2012-09" db="EMBL/GenBank/DDBJ databases">
        <title>The Genome Sequence of Actinobaculum massiliae ACS-171-V-COL2.</title>
        <authorList>
            <consortium name="The Broad Institute Genome Sequencing Platform"/>
            <person name="Earl A."/>
            <person name="Ward D."/>
            <person name="Feldgarden M."/>
            <person name="Gevers D."/>
            <person name="Saerens B."/>
            <person name="Vaneechoutte M."/>
            <person name="Walker B."/>
            <person name="Young S.K."/>
            <person name="Zeng Q."/>
            <person name="Gargeya S."/>
            <person name="Fitzgerald M."/>
            <person name="Haas B."/>
            <person name="Abouelleil A."/>
            <person name="Alvarado L."/>
            <person name="Arachchi H.M."/>
            <person name="Berlin A."/>
            <person name="Chapman S.B."/>
            <person name="Goldberg J."/>
            <person name="Griggs A."/>
            <person name="Gujja S."/>
            <person name="Hansen M."/>
            <person name="Howarth C."/>
            <person name="Imamovic A."/>
            <person name="Larimer J."/>
            <person name="McCowen C."/>
            <person name="Montmayeur A."/>
            <person name="Murphy C."/>
            <person name="Neiman D."/>
            <person name="Pearson M."/>
            <person name="Priest M."/>
            <person name="Roberts A."/>
            <person name="Saif S."/>
            <person name="Shea T."/>
            <person name="Sisk P."/>
            <person name="Sykes S."/>
            <person name="Wortman J."/>
            <person name="Nusbaum C."/>
            <person name="Birren B."/>
        </authorList>
    </citation>
    <scope>NUCLEOTIDE SEQUENCE [LARGE SCALE GENOMIC DNA]</scope>
    <source>
        <strain evidence="3">ACS-171-V-Col2</strain>
    </source>
</reference>
<protein>
    <submittedName>
        <fullName evidence="2">Uncharacterized protein</fullName>
    </submittedName>
</protein>
<dbReference type="AlphaFoldDB" id="K9EI21"/>
<dbReference type="EMBL" id="AGWL01000002">
    <property type="protein sequence ID" value="EKU95506.1"/>
    <property type="molecule type" value="Genomic_DNA"/>
</dbReference>
<evidence type="ECO:0000313" key="2">
    <source>
        <dbReference type="EMBL" id="EKU95506.1"/>
    </source>
</evidence>
<dbReference type="HOGENOM" id="CLU_2630165_0_0_11"/>
<gene>
    <name evidence="2" type="ORF">HMPREF9233_00293</name>
</gene>
<dbReference type="Proteomes" id="UP000009888">
    <property type="component" value="Unassembled WGS sequence"/>
</dbReference>
<proteinExistence type="predicted"/>
<name>K9EI21_9ACTO</name>
<accession>K9EI21</accession>
<evidence type="ECO:0000313" key="3">
    <source>
        <dbReference type="Proteomes" id="UP000009888"/>
    </source>
</evidence>
<organism evidence="2 3">
    <name type="scientific">Actinobaculum massiliense ACS-171-V-Col2</name>
    <dbReference type="NCBI Taxonomy" id="883066"/>
    <lineage>
        <taxon>Bacteria</taxon>
        <taxon>Bacillati</taxon>
        <taxon>Actinomycetota</taxon>
        <taxon>Actinomycetes</taxon>
        <taxon>Actinomycetales</taxon>
        <taxon>Actinomycetaceae</taxon>
        <taxon>Actinobaculum</taxon>
    </lineage>
</organism>
<evidence type="ECO:0000256" key="1">
    <source>
        <dbReference type="SAM" id="MobiDB-lite"/>
    </source>
</evidence>
<feature type="region of interest" description="Disordered" evidence="1">
    <location>
        <begin position="1"/>
        <end position="23"/>
    </location>
</feature>
<comment type="caution">
    <text evidence="2">The sequence shown here is derived from an EMBL/GenBank/DDBJ whole genome shotgun (WGS) entry which is preliminary data.</text>
</comment>
<keyword evidence="3" id="KW-1185">Reference proteome</keyword>
<sequence length="77" mass="8712">MLYTQLSARDTEHGGYRNPLAATTPIRALRRREKTTDAGLGRRYHAARTAMAPAKAFKWLSSAERYREPSISETSIM</sequence>